<evidence type="ECO:0000313" key="2">
    <source>
        <dbReference type="EMBL" id="MBM7837971.1"/>
    </source>
</evidence>
<dbReference type="Proteomes" id="UP001179280">
    <property type="component" value="Unassembled WGS sequence"/>
</dbReference>
<feature type="coiled-coil region" evidence="1">
    <location>
        <begin position="84"/>
        <end position="118"/>
    </location>
</feature>
<protein>
    <submittedName>
        <fullName evidence="2">Chromosome segregation ATPase</fullName>
    </submittedName>
</protein>
<feature type="coiled-coil region" evidence="1">
    <location>
        <begin position="26"/>
        <end position="60"/>
    </location>
</feature>
<proteinExistence type="predicted"/>
<evidence type="ECO:0000256" key="1">
    <source>
        <dbReference type="SAM" id="Coils"/>
    </source>
</evidence>
<accession>A0ABS2SSJ4</accession>
<name>A0ABS2SSJ4_9BACI</name>
<evidence type="ECO:0000313" key="3">
    <source>
        <dbReference type="Proteomes" id="UP001179280"/>
    </source>
</evidence>
<keyword evidence="3" id="KW-1185">Reference proteome</keyword>
<feature type="coiled-coil region" evidence="1">
    <location>
        <begin position="147"/>
        <end position="174"/>
    </location>
</feature>
<organism evidence="2 3">
    <name type="scientific">Shouchella xiaoxiensis</name>
    <dbReference type="NCBI Taxonomy" id="766895"/>
    <lineage>
        <taxon>Bacteria</taxon>
        <taxon>Bacillati</taxon>
        <taxon>Bacillota</taxon>
        <taxon>Bacilli</taxon>
        <taxon>Bacillales</taxon>
        <taxon>Bacillaceae</taxon>
        <taxon>Shouchella</taxon>
    </lineage>
</organism>
<reference evidence="2" key="1">
    <citation type="submission" date="2021-01" db="EMBL/GenBank/DDBJ databases">
        <title>Genomic Encyclopedia of Type Strains, Phase IV (KMG-IV): sequencing the most valuable type-strain genomes for metagenomic binning, comparative biology and taxonomic classification.</title>
        <authorList>
            <person name="Goeker M."/>
        </authorList>
    </citation>
    <scope>NUCLEOTIDE SEQUENCE</scope>
    <source>
        <strain evidence="2">DSM 21943</strain>
    </source>
</reference>
<gene>
    <name evidence="2" type="ORF">JOC54_001202</name>
</gene>
<dbReference type="RefSeq" id="WP_204465103.1">
    <property type="nucleotide sequence ID" value="NZ_JAFBCV010000003.1"/>
</dbReference>
<dbReference type="EMBL" id="JAFBCV010000003">
    <property type="protein sequence ID" value="MBM7837971.1"/>
    <property type="molecule type" value="Genomic_DNA"/>
</dbReference>
<keyword evidence="1" id="KW-0175">Coiled coil</keyword>
<sequence length="313" mass="36303">MFEELRQRQLKIGEKKRLQEKWLKHRDDSKMKLEEFEIKANELKSVLEDEKKGLSQLESLSFRNVLVTISGRKLERVDEHTQKIASAKLKYDENRQTIDDLQMEISRYDEEIAKIGNLEKQLEGIFLEKRELIKIERKEVHAELLLLTDEQTRLELQENELKEAIAAGENAKSALSITLDALDSAKGWSTWDMFGGGVISTAIKHSHLDDAEKHVHRAQRALRHFEDELKDVNQFTDHTIAIGGFMTFADYFFDGFVVDWMVHGKITDSIKQVSNTKQAVGELVDRLKIQGNETKNKISSLNNQYHERIRTLQ</sequence>
<comment type="caution">
    <text evidence="2">The sequence shown here is derived from an EMBL/GenBank/DDBJ whole genome shotgun (WGS) entry which is preliminary data.</text>
</comment>